<dbReference type="GO" id="GO:0006355">
    <property type="term" value="P:regulation of DNA-templated transcription"/>
    <property type="evidence" value="ECO:0007669"/>
    <property type="project" value="InterPro"/>
</dbReference>
<dbReference type="CDD" id="cd06170">
    <property type="entry name" value="LuxR_C_like"/>
    <property type="match status" value="1"/>
</dbReference>
<dbReference type="OrthoDB" id="9780593at2"/>
<dbReference type="PRINTS" id="PR00038">
    <property type="entry name" value="HTHLUXR"/>
</dbReference>
<reference evidence="6 7" key="1">
    <citation type="submission" date="2018-04" db="EMBL/GenBank/DDBJ databases">
        <title>Massilia violaceinigra sp. nov., a novel purple-pigmented bacterium isolated from Tianshan glacier, Xinjiang, China.</title>
        <authorList>
            <person name="Wang H."/>
        </authorList>
    </citation>
    <scope>NUCLEOTIDE SEQUENCE [LARGE SCALE GENOMIC DNA]</scope>
    <source>
        <strain evidence="6 7">B448-2</strain>
    </source>
</reference>
<evidence type="ECO:0000259" key="5">
    <source>
        <dbReference type="PROSITE" id="PS50110"/>
    </source>
</evidence>
<name>A0A2U2HJ71_9BURK</name>
<organism evidence="6 7">
    <name type="scientific">Massilia glaciei</name>
    <dbReference type="NCBI Taxonomy" id="1524097"/>
    <lineage>
        <taxon>Bacteria</taxon>
        <taxon>Pseudomonadati</taxon>
        <taxon>Pseudomonadota</taxon>
        <taxon>Betaproteobacteria</taxon>
        <taxon>Burkholderiales</taxon>
        <taxon>Oxalobacteraceae</taxon>
        <taxon>Telluria group</taxon>
        <taxon>Massilia</taxon>
    </lineage>
</organism>
<feature type="domain" description="Response regulatory" evidence="5">
    <location>
        <begin position="48"/>
        <end position="164"/>
    </location>
</feature>
<keyword evidence="1 3" id="KW-0597">Phosphoprotein</keyword>
<dbReference type="GO" id="GO:0000160">
    <property type="term" value="P:phosphorelay signal transduction system"/>
    <property type="evidence" value="ECO:0007669"/>
    <property type="project" value="InterPro"/>
</dbReference>
<accession>A0A2U2HJ71</accession>
<evidence type="ECO:0000313" key="7">
    <source>
        <dbReference type="Proteomes" id="UP000241421"/>
    </source>
</evidence>
<dbReference type="InterPro" id="IPR000792">
    <property type="entry name" value="Tscrpt_reg_LuxR_C"/>
</dbReference>
<evidence type="ECO:0000256" key="2">
    <source>
        <dbReference type="ARBA" id="ARBA00023125"/>
    </source>
</evidence>
<dbReference type="GO" id="GO:0003677">
    <property type="term" value="F:DNA binding"/>
    <property type="evidence" value="ECO:0007669"/>
    <property type="project" value="UniProtKB-KW"/>
</dbReference>
<dbReference type="PANTHER" id="PTHR43214:SF43">
    <property type="entry name" value="TWO-COMPONENT RESPONSE REGULATOR"/>
    <property type="match status" value="1"/>
</dbReference>
<dbReference type="PROSITE" id="PS50110">
    <property type="entry name" value="RESPONSE_REGULATORY"/>
    <property type="match status" value="1"/>
</dbReference>
<dbReference type="InterPro" id="IPR011006">
    <property type="entry name" value="CheY-like_superfamily"/>
</dbReference>
<evidence type="ECO:0000256" key="3">
    <source>
        <dbReference type="PROSITE-ProRule" id="PRU00169"/>
    </source>
</evidence>
<dbReference type="PANTHER" id="PTHR43214">
    <property type="entry name" value="TWO-COMPONENT RESPONSE REGULATOR"/>
    <property type="match status" value="1"/>
</dbReference>
<dbReference type="SUPFAM" id="SSF46894">
    <property type="entry name" value="C-terminal effector domain of the bipartite response regulators"/>
    <property type="match status" value="1"/>
</dbReference>
<feature type="domain" description="HTH luxR-type" evidence="4">
    <location>
        <begin position="186"/>
        <end position="251"/>
    </location>
</feature>
<dbReference type="CDD" id="cd17535">
    <property type="entry name" value="REC_NarL-like"/>
    <property type="match status" value="1"/>
</dbReference>
<keyword evidence="2 6" id="KW-0238">DNA-binding</keyword>
<proteinExistence type="predicted"/>
<dbReference type="AlphaFoldDB" id="A0A2U2HJ71"/>
<comment type="caution">
    <text evidence="6">The sequence shown here is derived from an EMBL/GenBank/DDBJ whole genome shotgun (WGS) entry which is preliminary data.</text>
</comment>
<sequence>MCGIILSAAPWFAAETTYCCHSTVARSAPGAAAPGESTLHTEHNKPIRVLLADDHPIVMTGFAMSLSGVGMDVVGQARTPEEAAGMYAELKPDVMVLDIRFGTELTGLDAARDILKKFPSANVVFLSQFDQDSLIKETYRLGARAFVTKDCDPADLATAVRHAHEGKLYFLPHIAERLANLSVRGDESPQSQLDQRGLEIFKLMAEGLTNAEIAEKLNLSTKTISNISQSVKEKLGVHRQAYITKLAVKHGLIEP</sequence>
<evidence type="ECO:0000256" key="1">
    <source>
        <dbReference type="ARBA" id="ARBA00022553"/>
    </source>
</evidence>
<dbReference type="PROSITE" id="PS50043">
    <property type="entry name" value="HTH_LUXR_2"/>
    <property type="match status" value="1"/>
</dbReference>
<evidence type="ECO:0000259" key="4">
    <source>
        <dbReference type="PROSITE" id="PS50043"/>
    </source>
</evidence>
<gene>
    <name evidence="6" type="ORF">C7C56_015010</name>
</gene>
<dbReference type="Gene3D" id="3.40.50.2300">
    <property type="match status" value="1"/>
</dbReference>
<dbReference type="Proteomes" id="UP000241421">
    <property type="component" value="Unassembled WGS sequence"/>
</dbReference>
<dbReference type="SUPFAM" id="SSF52172">
    <property type="entry name" value="CheY-like"/>
    <property type="match status" value="1"/>
</dbReference>
<evidence type="ECO:0000313" key="6">
    <source>
        <dbReference type="EMBL" id="PWF46857.1"/>
    </source>
</evidence>
<dbReference type="SMART" id="SM00448">
    <property type="entry name" value="REC"/>
    <property type="match status" value="1"/>
</dbReference>
<dbReference type="InterPro" id="IPR016032">
    <property type="entry name" value="Sig_transdc_resp-reg_C-effctor"/>
</dbReference>
<dbReference type="SMART" id="SM00421">
    <property type="entry name" value="HTH_LUXR"/>
    <property type="match status" value="1"/>
</dbReference>
<keyword evidence="7" id="KW-1185">Reference proteome</keyword>
<dbReference type="InterPro" id="IPR001789">
    <property type="entry name" value="Sig_transdc_resp-reg_receiver"/>
</dbReference>
<dbReference type="InterPro" id="IPR039420">
    <property type="entry name" value="WalR-like"/>
</dbReference>
<dbReference type="Pfam" id="PF00196">
    <property type="entry name" value="GerE"/>
    <property type="match status" value="1"/>
</dbReference>
<dbReference type="PROSITE" id="PS00622">
    <property type="entry name" value="HTH_LUXR_1"/>
    <property type="match status" value="1"/>
</dbReference>
<dbReference type="EMBL" id="PXWF02000238">
    <property type="protein sequence ID" value="PWF46857.1"/>
    <property type="molecule type" value="Genomic_DNA"/>
</dbReference>
<dbReference type="InterPro" id="IPR058245">
    <property type="entry name" value="NreC/VraR/RcsB-like_REC"/>
</dbReference>
<dbReference type="Pfam" id="PF00072">
    <property type="entry name" value="Response_reg"/>
    <property type="match status" value="1"/>
</dbReference>
<feature type="modified residue" description="4-aspartylphosphate" evidence="3">
    <location>
        <position position="98"/>
    </location>
</feature>
<protein>
    <submittedName>
        <fullName evidence="6">DNA-binding response regulator</fullName>
    </submittedName>
</protein>